<sequence length="118" mass="13050">MSLTGRVHWIAGLIGGALPFVRQYILNHVYHRLNQQRGDNEQSGKNGQSANHTPPPTSSNGNMSRNEALAILGLKETASEDDIIQAHRQLMQKLHPDRGGNDYLASQLNAAKETLLKR</sequence>
<evidence type="ECO:0000256" key="5">
    <source>
        <dbReference type="ARBA" id="ARBA00023186"/>
    </source>
</evidence>
<feature type="compositionally biased region" description="Polar residues" evidence="7">
    <location>
        <begin position="35"/>
        <end position="65"/>
    </location>
</feature>
<evidence type="ECO:0000256" key="6">
    <source>
        <dbReference type="ARBA" id="ARBA00038105"/>
    </source>
</evidence>
<keyword evidence="4" id="KW-0472">Membrane</keyword>
<feature type="domain" description="J" evidence="8">
    <location>
        <begin position="67"/>
        <end position="118"/>
    </location>
</feature>
<dbReference type="CDD" id="cd06257">
    <property type="entry name" value="DnaJ"/>
    <property type="match status" value="1"/>
</dbReference>
<proteinExistence type="inferred from homology"/>
<keyword evidence="5" id="KW-0143">Chaperone</keyword>
<comment type="caution">
    <text evidence="9">The sequence shown here is derived from an EMBL/GenBank/DDBJ whole genome shotgun (WGS) entry which is preliminary data.</text>
</comment>
<dbReference type="InterPro" id="IPR036869">
    <property type="entry name" value="J_dom_sf"/>
</dbReference>
<reference evidence="9" key="1">
    <citation type="submission" date="2020-09" db="EMBL/GenBank/DDBJ databases">
        <authorList>
            <person name="Yoon J.-W."/>
        </authorList>
    </citation>
    <scope>NUCLEOTIDE SEQUENCE</scope>
    <source>
        <strain evidence="9">KMU-158</strain>
    </source>
</reference>
<evidence type="ECO:0000256" key="7">
    <source>
        <dbReference type="SAM" id="MobiDB-lite"/>
    </source>
</evidence>
<organism evidence="9 10">
    <name type="scientific">Spongiibacter pelagi</name>
    <dbReference type="NCBI Taxonomy" id="2760804"/>
    <lineage>
        <taxon>Bacteria</taxon>
        <taxon>Pseudomonadati</taxon>
        <taxon>Pseudomonadota</taxon>
        <taxon>Gammaproteobacteria</taxon>
        <taxon>Cellvibrionales</taxon>
        <taxon>Spongiibacteraceae</taxon>
        <taxon>Spongiibacter</taxon>
    </lineage>
</organism>
<comment type="similarity">
    <text evidence="6">Belongs to the TIM14 family.</text>
</comment>
<keyword evidence="3" id="KW-1133">Transmembrane helix</keyword>
<dbReference type="PANTHER" id="PTHR12763">
    <property type="match status" value="1"/>
</dbReference>
<evidence type="ECO:0000256" key="1">
    <source>
        <dbReference type="ARBA" id="ARBA00004167"/>
    </source>
</evidence>
<dbReference type="AlphaFoldDB" id="A0A927C487"/>
<dbReference type="Proteomes" id="UP000610558">
    <property type="component" value="Unassembled WGS sequence"/>
</dbReference>
<feature type="region of interest" description="Disordered" evidence="7">
    <location>
        <begin position="35"/>
        <end position="66"/>
    </location>
</feature>
<dbReference type="GO" id="GO:0016020">
    <property type="term" value="C:membrane"/>
    <property type="evidence" value="ECO:0007669"/>
    <property type="project" value="UniProtKB-SubCell"/>
</dbReference>
<evidence type="ECO:0000313" key="10">
    <source>
        <dbReference type="Proteomes" id="UP000610558"/>
    </source>
</evidence>
<dbReference type="InterPro" id="IPR001623">
    <property type="entry name" value="DnaJ_domain"/>
</dbReference>
<dbReference type="Gene3D" id="1.10.287.110">
    <property type="entry name" value="DnaJ domain"/>
    <property type="match status" value="1"/>
</dbReference>
<evidence type="ECO:0000256" key="3">
    <source>
        <dbReference type="ARBA" id="ARBA00022989"/>
    </source>
</evidence>
<dbReference type="SMART" id="SM00271">
    <property type="entry name" value="DnaJ"/>
    <property type="match status" value="1"/>
</dbReference>
<dbReference type="SUPFAM" id="SSF46565">
    <property type="entry name" value="Chaperone J-domain"/>
    <property type="match status" value="1"/>
</dbReference>
<evidence type="ECO:0000256" key="4">
    <source>
        <dbReference type="ARBA" id="ARBA00023136"/>
    </source>
</evidence>
<dbReference type="PANTHER" id="PTHR12763:SF28">
    <property type="entry name" value="GEO10507P1-RELATED"/>
    <property type="match status" value="1"/>
</dbReference>
<gene>
    <name evidence="9" type="ORF">IB286_11200</name>
</gene>
<evidence type="ECO:0000259" key="8">
    <source>
        <dbReference type="PROSITE" id="PS50076"/>
    </source>
</evidence>
<dbReference type="EMBL" id="JACXLD010000006">
    <property type="protein sequence ID" value="MBD2859572.1"/>
    <property type="molecule type" value="Genomic_DNA"/>
</dbReference>
<accession>A0A927C487</accession>
<protein>
    <submittedName>
        <fullName evidence="9">DnaJ domain-containing protein</fullName>
    </submittedName>
</protein>
<evidence type="ECO:0000313" key="9">
    <source>
        <dbReference type="EMBL" id="MBD2859572.1"/>
    </source>
</evidence>
<dbReference type="Pfam" id="PF00226">
    <property type="entry name" value="DnaJ"/>
    <property type="match status" value="1"/>
</dbReference>
<evidence type="ECO:0000256" key="2">
    <source>
        <dbReference type="ARBA" id="ARBA00022692"/>
    </source>
</evidence>
<name>A0A927C487_9GAMM</name>
<keyword evidence="2" id="KW-0812">Transmembrane</keyword>
<dbReference type="PROSITE" id="PS50076">
    <property type="entry name" value="DNAJ_2"/>
    <property type="match status" value="1"/>
</dbReference>
<keyword evidence="10" id="KW-1185">Reference proteome</keyword>
<comment type="subcellular location">
    <subcellularLocation>
        <location evidence="1">Membrane</location>
        <topology evidence="1">Single-pass membrane protein</topology>
    </subcellularLocation>
</comment>